<dbReference type="SMART" id="SM00112">
    <property type="entry name" value="CA"/>
    <property type="match status" value="6"/>
</dbReference>
<dbReference type="InterPro" id="IPR015919">
    <property type="entry name" value="Cadherin-like_sf"/>
</dbReference>
<reference evidence="12" key="1">
    <citation type="submission" date="2019-11" db="UniProtKB">
        <authorList>
            <consortium name="WormBaseParasite"/>
        </authorList>
    </citation>
    <scope>IDENTIFICATION</scope>
    <source>
        <strain evidence="12">Puerto Rican</strain>
    </source>
</reference>
<evidence type="ECO:0000256" key="4">
    <source>
        <dbReference type="ARBA" id="ARBA00022837"/>
    </source>
</evidence>
<keyword evidence="6 10" id="KW-1133">Transmembrane helix</keyword>
<dbReference type="Gene3D" id="2.60.40.60">
    <property type="entry name" value="Cadherins"/>
    <property type="match status" value="8"/>
</dbReference>
<evidence type="ECO:0000259" key="11">
    <source>
        <dbReference type="PROSITE" id="PS50268"/>
    </source>
</evidence>
<name>A0A5K4EEH0_SCHMA</name>
<feature type="domain" description="Cadherin" evidence="11">
    <location>
        <begin position="434"/>
        <end position="552"/>
    </location>
</feature>
<dbReference type="GO" id="GO:0005509">
    <property type="term" value="F:calcium ion binding"/>
    <property type="evidence" value="ECO:0007669"/>
    <property type="project" value="UniProtKB-UniRule"/>
</dbReference>
<dbReference type="InterPro" id="IPR020894">
    <property type="entry name" value="Cadherin_CS"/>
</dbReference>
<proteinExistence type="predicted"/>
<dbReference type="PRINTS" id="PR00205">
    <property type="entry name" value="CADHERIN"/>
</dbReference>
<dbReference type="PROSITE" id="PS50268">
    <property type="entry name" value="CADHERIN_2"/>
    <property type="match status" value="6"/>
</dbReference>
<feature type="transmembrane region" description="Helical" evidence="10">
    <location>
        <begin position="1009"/>
        <end position="1034"/>
    </location>
</feature>
<evidence type="ECO:0000256" key="8">
    <source>
        <dbReference type="ARBA" id="ARBA00023180"/>
    </source>
</evidence>
<dbReference type="FunCoup" id="A0A5K4EEH0">
    <property type="interactions" value="107"/>
</dbReference>
<feature type="domain" description="Cadherin" evidence="11">
    <location>
        <begin position="666"/>
        <end position="874"/>
    </location>
</feature>
<dbReference type="WBParaSite" id="Smp_055240.3">
    <property type="protein sequence ID" value="Smp_055240.3"/>
    <property type="gene ID" value="Smp_055240"/>
</dbReference>
<feature type="domain" description="Cadherin" evidence="11">
    <location>
        <begin position="889"/>
        <end position="998"/>
    </location>
</feature>
<dbReference type="InterPro" id="IPR002126">
    <property type="entry name" value="Cadherin-like_dom"/>
</dbReference>
<organism evidence="12">
    <name type="scientific">Schistosoma mansoni</name>
    <name type="common">Blood fluke</name>
    <dbReference type="NCBI Taxonomy" id="6183"/>
    <lineage>
        <taxon>Eukaryota</taxon>
        <taxon>Metazoa</taxon>
        <taxon>Spiralia</taxon>
        <taxon>Lophotrochozoa</taxon>
        <taxon>Platyhelminthes</taxon>
        <taxon>Trematoda</taxon>
        <taxon>Digenea</taxon>
        <taxon>Strigeidida</taxon>
        <taxon>Schistosomatoidea</taxon>
        <taxon>Schistosomatidae</taxon>
        <taxon>Schistosoma</taxon>
    </lineage>
</organism>
<evidence type="ECO:0000256" key="10">
    <source>
        <dbReference type="SAM" id="Phobius"/>
    </source>
</evidence>
<comment type="subcellular location">
    <subcellularLocation>
        <location evidence="1">Membrane</location>
        <topology evidence="1">Single-pass membrane protein</topology>
    </subcellularLocation>
</comment>
<dbReference type="FunFam" id="2.60.40.60:FF:000104">
    <property type="entry name" value="cadherin-23 isoform X1"/>
    <property type="match status" value="1"/>
</dbReference>
<dbReference type="Pfam" id="PF00028">
    <property type="entry name" value="Cadherin"/>
    <property type="match status" value="3"/>
</dbReference>
<dbReference type="PROSITE" id="PS00232">
    <property type="entry name" value="CADHERIN_1"/>
    <property type="match status" value="4"/>
</dbReference>
<evidence type="ECO:0000256" key="3">
    <source>
        <dbReference type="ARBA" id="ARBA00022737"/>
    </source>
</evidence>
<dbReference type="PANTHER" id="PTHR24028">
    <property type="entry name" value="CADHERIN-87A"/>
    <property type="match status" value="1"/>
</dbReference>
<feature type="domain" description="Cadherin" evidence="11">
    <location>
        <begin position="311"/>
        <end position="429"/>
    </location>
</feature>
<sequence length="1277" mass="146088">MLRIDFLQWNWLVARQQCHLLIIILFYINLIQSRTVRFRLDEEIQLNTRIGSLLKYIQGGLNNLFFIKINNSDDASELFTVDHITGDITVVHRLDRELLCNIDHQNIKPGKYGKVIKEWMPNLIHSTICELYFSVNCLNTTLFSNNSNRNRNRIPVSNKLVVIFDIIIELRDTNDNGCKFLPSDQQIIRIREDAPVNETRFTLNTPYDPDDFVEGNSVKPDRIWINTDYSIATSQSIQNYFKLHSLSSSKNVTTPNIYLELELIHKLDYEEQKTYSFQIVADDGYSSADHQCYLNVTVLVEDCNDHMPTFKQSMYTVNVSEDTPIGHLITQIKADDEDADENGKIIYSFVSYSDDSDDGNYFYIHSETGEIKLQRRLNHRLKSSHSLKVFAKNPDNTTSRQIKSFHTSKLSTTQVIVNVIDVNDHFPRIRIISPTGSKSLELIEETPPGQDIGIIDVFDGDTGKNAQVNCKLTDQTIPNVLRLISVDSEIMSKEMSNSNQKYKLTLQKLIDREEFPIIEFNVVCWDGGIPSLSSNLTYKVNVLDINDHDPVCDQNTYTVDVMEDSSPERIKKNFEFLTIHATDKDEGRNAKLHFSLDQETPTYIMNLITVNATTGTLSTMGNLDREKLTKFSVTLICADHGEPKRMTKVKINVNVLDYNDNSPTYSQPYFEFTITENNNVGQLVGNFQIADDDVDKNAELVVQIEENTEQKQVYLASFGNSLGIHNDMKQLKLHSKDLLISTGLQETKHTDEYIPHFKLHSQKFPRKNVSSSNNEPTLYDVKLYIESIIDREGLIMKYKDIVSNPFPHYGVLEHINHFYYDNRITELSSKTNYSIITPIILLLISAHDKGIPKLSEHVSIHIHVLDENDNSPRFIYPDPTDVNRTKTIVSYKEPSGYAFTQVLAIDIDAGENGTILYFIHSGNDHHYFKLNPKNGILSINKKIPYTGIGEYLLTLEARDCGQPYRFTLTEFIIEIDQSPSKAYLTTNIYQLHNSNEIMNYGASGNTLNLYIIIAIITGACIISIILLFLVFLFLQRTKRNHNDRCNTLENTIRKYDVINMKEIQSNFTTTIQSQHYNGNKFLDYEVHPFPNCSQQLPSYEDGNTNLELINQPNGSLFLLPVETDYNYGQNSFNKIPGNYWSTNTNIMNDNNDIVNMQTNENRINLTVSSYNTNSLYNEYTNYHNGDKINITGCQDICQTILNGQCSIPFSMPEACSELTNITKHPHILMSSMDNWPKLSTTDFTSNIIIPTDCDSGNGDSVEIQPNLSTKVYFLGRT</sequence>
<keyword evidence="7 10" id="KW-0472">Membrane</keyword>
<dbReference type="InterPro" id="IPR050174">
    <property type="entry name" value="Protocadherin/Cadherin-CA"/>
</dbReference>
<feature type="domain" description="Cadherin" evidence="11">
    <location>
        <begin position="553"/>
        <end position="665"/>
    </location>
</feature>
<dbReference type="STRING" id="6183.A0A5K4EEH0"/>
<keyword evidence="8" id="KW-0325">Glycoprotein</keyword>
<dbReference type="GO" id="GO:0007156">
    <property type="term" value="P:homophilic cell adhesion via plasma membrane adhesion molecules"/>
    <property type="evidence" value="ECO:0007669"/>
    <property type="project" value="InterPro"/>
</dbReference>
<keyword evidence="2 10" id="KW-0812">Transmembrane</keyword>
<keyword evidence="5" id="KW-0130">Cell adhesion</keyword>
<evidence type="ECO:0000256" key="6">
    <source>
        <dbReference type="ARBA" id="ARBA00022989"/>
    </source>
</evidence>
<keyword evidence="3" id="KW-0677">Repeat</keyword>
<dbReference type="AlphaFoldDB" id="A0A5K4EEH0"/>
<dbReference type="SUPFAM" id="SSF49313">
    <property type="entry name" value="Cadherin-like"/>
    <property type="match status" value="6"/>
</dbReference>
<dbReference type="GO" id="GO:0005886">
    <property type="term" value="C:plasma membrane"/>
    <property type="evidence" value="ECO:0007669"/>
    <property type="project" value="InterPro"/>
</dbReference>
<evidence type="ECO:0000256" key="5">
    <source>
        <dbReference type="ARBA" id="ARBA00022889"/>
    </source>
</evidence>
<evidence type="ECO:0000256" key="1">
    <source>
        <dbReference type="ARBA" id="ARBA00004167"/>
    </source>
</evidence>
<accession>A0A5K4EEH0</accession>
<protein>
    <submittedName>
        <fullName evidence="12">Putative cadherin</fullName>
    </submittedName>
</protein>
<dbReference type="InParanoid" id="A0A5K4EEH0"/>
<evidence type="ECO:0000256" key="9">
    <source>
        <dbReference type="PROSITE-ProRule" id="PRU00043"/>
    </source>
</evidence>
<feature type="domain" description="Cadherin" evidence="11">
    <location>
        <begin position="182"/>
        <end position="310"/>
    </location>
</feature>
<evidence type="ECO:0000256" key="7">
    <source>
        <dbReference type="ARBA" id="ARBA00023136"/>
    </source>
</evidence>
<dbReference type="PANTHER" id="PTHR24028:SF146">
    <property type="entry name" value="CADHERIN 96CB, ISOFORM D-RELATED"/>
    <property type="match status" value="1"/>
</dbReference>
<evidence type="ECO:0000313" key="12">
    <source>
        <dbReference type="WBParaSite" id="Smp_055240.3"/>
    </source>
</evidence>
<dbReference type="FunFam" id="2.60.40.60:FF:000002">
    <property type="entry name" value="Protocadherin alpha 2"/>
    <property type="match status" value="1"/>
</dbReference>
<evidence type="ECO:0000256" key="2">
    <source>
        <dbReference type="ARBA" id="ARBA00022692"/>
    </source>
</evidence>
<keyword evidence="4 9" id="KW-0106">Calcium</keyword>
<dbReference type="CDD" id="cd11304">
    <property type="entry name" value="Cadherin_repeat"/>
    <property type="match status" value="7"/>
</dbReference>